<dbReference type="InterPro" id="IPR006598">
    <property type="entry name" value="CAP10"/>
</dbReference>
<dbReference type="InterPro" id="IPR051091">
    <property type="entry name" value="O-Glucosyltr/Glycosyltrsf_90"/>
</dbReference>
<reference evidence="3 4" key="1">
    <citation type="submission" date="2018-12" db="EMBL/GenBank/DDBJ databases">
        <title>Complete genome of Nonlabens sp. MJ115.</title>
        <authorList>
            <person name="Choi H.S."/>
            <person name="Jung J."/>
        </authorList>
    </citation>
    <scope>NUCLEOTIDE SEQUENCE [LARGE SCALE GENOMIC DNA]</scope>
    <source>
        <strain evidence="3 4">MJ115</strain>
    </source>
</reference>
<dbReference type="SMART" id="SM00672">
    <property type="entry name" value="CAP10"/>
    <property type="match status" value="1"/>
</dbReference>
<dbReference type="PANTHER" id="PTHR12203:SF35">
    <property type="entry name" value="PROTEIN O-GLUCOSYLTRANSFERASE 1"/>
    <property type="match status" value="1"/>
</dbReference>
<name>A0A3S9N0D4_9FLAO</name>
<dbReference type="AlphaFoldDB" id="A0A3S9N0D4"/>
<proteinExistence type="predicted"/>
<gene>
    <name evidence="3" type="ORF">EJ995_11210</name>
</gene>
<feature type="domain" description="Glycosyl transferase CAP10" evidence="2">
    <location>
        <begin position="108"/>
        <end position="325"/>
    </location>
</feature>
<dbReference type="PANTHER" id="PTHR12203">
    <property type="entry name" value="KDEL LYS-ASP-GLU-LEU CONTAINING - RELATED"/>
    <property type="match status" value="1"/>
</dbReference>
<dbReference type="OrthoDB" id="767964at2"/>
<dbReference type="KEGG" id="noj:EJ995_11210"/>
<sequence length="333" mass="39243">MNIVSLKIMLGDLDRLSGKYKQSKLRYYISAYAQEWLPDFSRRKSFQVIFDSLDQTTQQQVLARINYYNKLDQPRELINPISIADYSRPKKQKVYYFDLKKHLKTFDPNLEFLVEPGDVTTVPDQASFVKTRPIQVPHENSVLMKLNAVRHFNFVDSDRKSFTQKQDRLVWRGKMRAAQPHRVQFVQQYFDSPLCDIGKVNKTADFEEFLKPRMTIEQQLDYKFILCIEGNDVATNLKWVMSSNSIAVMPKPKYESWFMEGTLIPDHHYILINDDYSNLNERLQSFIDHADKAAQLIKNAHEHVRQFQDRKLEQLIQLGVVNKYFEKTGQSQS</sequence>
<evidence type="ECO:0000256" key="1">
    <source>
        <dbReference type="ARBA" id="ARBA00022679"/>
    </source>
</evidence>
<keyword evidence="4" id="KW-1185">Reference proteome</keyword>
<organism evidence="3 4">
    <name type="scientific">Nonlabens ponticola</name>
    <dbReference type="NCBI Taxonomy" id="2496866"/>
    <lineage>
        <taxon>Bacteria</taxon>
        <taxon>Pseudomonadati</taxon>
        <taxon>Bacteroidota</taxon>
        <taxon>Flavobacteriia</taxon>
        <taxon>Flavobacteriales</taxon>
        <taxon>Flavobacteriaceae</taxon>
        <taxon>Nonlabens</taxon>
    </lineage>
</organism>
<evidence type="ECO:0000313" key="4">
    <source>
        <dbReference type="Proteomes" id="UP000279600"/>
    </source>
</evidence>
<evidence type="ECO:0000259" key="2">
    <source>
        <dbReference type="SMART" id="SM00672"/>
    </source>
</evidence>
<accession>A0A3S9N0D4</accession>
<evidence type="ECO:0000313" key="3">
    <source>
        <dbReference type="EMBL" id="AZQ44773.1"/>
    </source>
</evidence>
<keyword evidence="1" id="KW-0808">Transferase</keyword>
<dbReference type="GO" id="GO:0016740">
    <property type="term" value="F:transferase activity"/>
    <property type="evidence" value="ECO:0007669"/>
    <property type="project" value="UniProtKB-KW"/>
</dbReference>
<dbReference type="Proteomes" id="UP000279600">
    <property type="component" value="Chromosome"/>
</dbReference>
<dbReference type="EMBL" id="CP034549">
    <property type="protein sequence ID" value="AZQ44773.1"/>
    <property type="molecule type" value="Genomic_DNA"/>
</dbReference>
<dbReference type="RefSeq" id="WP_126448488.1">
    <property type="nucleotide sequence ID" value="NZ_CP034549.1"/>
</dbReference>
<dbReference type="Pfam" id="PF05686">
    <property type="entry name" value="Glyco_transf_90"/>
    <property type="match status" value="1"/>
</dbReference>
<protein>
    <submittedName>
        <fullName evidence="3">Lipopolysaccharide biosynthesis protein</fullName>
    </submittedName>
</protein>